<dbReference type="NCBIfam" id="TIGR00368">
    <property type="entry name" value="YifB family Mg chelatase-like AAA ATPase"/>
    <property type="match status" value="1"/>
</dbReference>
<feature type="domain" description="MCM C-terminal AAA(+) ATPase" evidence="4">
    <location>
        <begin position="293"/>
        <end position="388"/>
    </location>
</feature>
<dbReference type="Gene3D" id="3.40.50.300">
    <property type="entry name" value="P-loop containing nucleotide triphosphate hydrolases"/>
    <property type="match status" value="1"/>
</dbReference>
<reference evidence="5" key="1">
    <citation type="submission" date="2023-09" db="EMBL/GenBank/DDBJ databases">
        <authorList>
            <consortium name="CW5 consortium"/>
            <person name="Lu C.-W."/>
        </authorList>
    </citation>
    <scope>NUCLEOTIDE SEQUENCE</scope>
    <source>
        <strain evidence="5">KPS</strain>
    </source>
</reference>
<dbReference type="InterPro" id="IPR045006">
    <property type="entry name" value="CHLI-like"/>
</dbReference>
<dbReference type="SUPFAM" id="SSF52540">
    <property type="entry name" value="P-loop containing nucleoside triphosphate hydrolases"/>
    <property type="match status" value="1"/>
</dbReference>
<gene>
    <name evidence="5" type="ORF">KPS_003157</name>
</gene>
<comment type="similarity">
    <text evidence="1">Belongs to the Mg-chelatase subunits D/I family. ComM subfamily.</text>
</comment>
<dbReference type="Pfam" id="PF01078">
    <property type="entry name" value="Mg_chelatase"/>
    <property type="match status" value="1"/>
</dbReference>
<evidence type="ECO:0000313" key="5">
    <source>
        <dbReference type="EMBL" id="WMW65062.1"/>
    </source>
</evidence>
<dbReference type="Pfam" id="PF13541">
    <property type="entry name" value="ChlI"/>
    <property type="match status" value="1"/>
</dbReference>
<protein>
    <submittedName>
        <fullName evidence="5">YifB family Mg chelatase-like AAA ATPase</fullName>
    </submittedName>
</protein>
<accession>A0ABY9R1J0</accession>
<dbReference type="Proteomes" id="UP001180616">
    <property type="component" value="Chromosome"/>
</dbReference>
<dbReference type="InterPro" id="IPR027417">
    <property type="entry name" value="P-loop_NTPase"/>
</dbReference>
<keyword evidence="2" id="KW-0547">Nucleotide-binding</keyword>
<dbReference type="RefSeq" id="WP_309541106.1">
    <property type="nucleotide sequence ID" value="NZ_CP133659.1"/>
</dbReference>
<dbReference type="InterPro" id="IPR000523">
    <property type="entry name" value="Mg_chelatse_chII-like_cat_dom"/>
</dbReference>
<evidence type="ECO:0000259" key="4">
    <source>
        <dbReference type="PROSITE" id="PS50051"/>
    </source>
</evidence>
<dbReference type="PANTHER" id="PTHR32039:SF7">
    <property type="entry name" value="COMPETENCE PROTEIN COMM"/>
    <property type="match status" value="1"/>
</dbReference>
<dbReference type="SUPFAM" id="SSF54211">
    <property type="entry name" value="Ribosomal protein S5 domain 2-like"/>
    <property type="match status" value="1"/>
</dbReference>
<evidence type="ECO:0000256" key="3">
    <source>
        <dbReference type="ARBA" id="ARBA00022840"/>
    </source>
</evidence>
<dbReference type="PROSITE" id="PS50051">
    <property type="entry name" value="MCM_2"/>
    <property type="match status" value="1"/>
</dbReference>
<dbReference type="InterPro" id="IPR004482">
    <property type="entry name" value="Mg_chelat-rel"/>
</dbReference>
<dbReference type="Gene3D" id="3.30.230.10">
    <property type="match status" value="1"/>
</dbReference>
<keyword evidence="3" id="KW-0067">ATP-binding</keyword>
<evidence type="ECO:0000256" key="1">
    <source>
        <dbReference type="ARBA" id="ARBA00006354"/>
    </source>
</evidence>
<dbReference type="InterPro" id="IPR014721">
    <property type="entry name" value="Ribsml_uS5_D2-typ_fold_subgr"/>
</dbReference>
<organism evidence="5 6">
    <name type="scientific">Nitratidesulfovibrio liaohensis</name>
    <dbReference type="NCBI Taxonomy" id="2604158"/>
    <lineage>
        <taxon>Bacteria</taxon>
        <taxon>Pseudomonadati</taxon>
        <taxon>Thermodesulfobacteriota</taxon>
        <taxon>Desulfovibrionia</taxon>
        <taxon>Desulfovibrionales</taxon>
        <taxon>Desulfovibrionaceae</taxon>
        <taxon>Nitratidesulfovibrio</taxon>
    </lineage>
</organism>
<dbReference type="EMBL" id="CP133659">
    <property type="protein sequence ID" value="WMW65062.1"/>
    <property type="molecule type" value="Genomic_DNA"/>
</dbReference>
<proteinExistence type="inferred from homology"/>
<dbReference type="InterPro" id="IPR025158">
    <property type="entry name" value="Mg_chelat-rel_C"/>
</dbReference>
<evidence type="ECO:0000256" key="2">
    <source>
        <dbReference type="ARBA" id="ARBA00022741"/>
    </source>
</evidence>
<name>A0ABY9R1J0_9BACT</name>
<dbReference type="InterPro" id="IPR020568">
    <property type="entry name" value="Ribosomal_Su5_D2-typ_SF"/>
</dbReference>
<dbReference type="SMART" id="SM00382">
    <property type="entry name" value="AAA"/>
    <property type="match status" value="1"/>
</dbReference>
<dbReference type="PANTHER" id="PTHR32039">
    <property type="entry name" value="MAGNESIUM-CHELATASE SUBUNIT CHLI"/>
    <property type="match status" value="1"/>
</dbReference>
<keyword evidence="6" id="KW-1185">Reference proteome</keyword>
<dbReference type="InterPro" id="IPR001208">
    <property type="entry name" value="MCM_dom"/>
</dbReference>
<sequence length="538" mass="57157">MIVRVACAALHGVDAFRVDLEVDLARQGMPAFVMVGLAEGALRESRERVFAAMRACNLRLPPARITVNLAPADRRKSGSGFDLPLAIGLLAAAEILPQGSTDGWFLLGELSLTGELKPVPGVLPVAVRARAEGARGMLVAADNAAEAAVVEGLPVYPVRSLGEAAAFLAGQADISAVPSGGRVMWERGPDWPVDFAEVKGQEHAKRAIEIAAAGAHNLLFIGPPGSGKTMLAQRIPTVLPPLSFEEALEVTTIYSVAGQLDGQGLITRRPFRAPHHTVSDYGLVGGGANPRPGEISLAHRGVLFLDELPEFRKTALEVMRQPLEDGVVTIARAAVSLTYPADSMLVAAMNPCPCGYRTDDRHTCTCLGPAVQRYRARLSGPLLDRIDLHVEVPAVPYEDLRGGMTGSTSAEMRARIEGARAVQAARYAGTPCRTNADLTGKLLEQHCALGPDEHAFLEGAVRAPALSARAYTRILRIARTIADLEHAERALAVGQATGQQFGHDGVDPVEPAVIDAGPIRVTHLAEAINCRALDRERL</sequence>
<dbReference type="InterPro" id="IPR003593">
    <property type="entry name" value="AAA+_ATPase"/>
</dbReference>
<dbReference type="Pfam" id="PF13335">
    <property type="entry name" value="Mg_chelatase_C"/>
    <property type="match status" value="1"/>
</dbReference>
<dbReference type="PRINTS" id="PR01657">
    <property type="entry name" value="MCMFAMILY"/>
</dbReference>
<evidence type="ECO:0000313" key="6">
    <source>
        <dbReference type="Proteomes" id="UP001180616"/>
    </source>
</evidence>